<comment type="similarity">
    <text evidence="2 8">Belongs to the flavodoxin family.</text>
</comment>
<dbReference type="PIRSF" id="PIRSF038996">
    <property type="entry name" value="FldA"/>
    <property type="match status" value="1"/>
</dbReference>
<protein>
    <recommendedName>
        <fullName evidence="8">Flavodoxin</fullName>
    </recommendedName>
</protein>
<evidence type="ECO:0000313" key="10">
    <source>
        <dbReference type="EMBL" id="SBW10890.1"/>
    </source>
</evidence>
<evidence type="ECO:0000256" key="2">
    <source>
        <dbReference type="ARBA" id="ARBA00005267"/>
    </source>
</evidence>
<evidence type="ECO:0000256" key="3">
    <source>
        <dbReference type="ARBA" id="ARBA00022448"/>
    </source>
</evidence>
<keyword evidence="4 8" id="KW-0285">Flavoprotein</keyword>
<dbReference type="GO" id="GO:0009055">
    <property type="term" value="F:electron transfer activity"/>
    <property type="evidence" value="ECO:0007669"/>
    <property type="project" value="UniProtKB-UniRule"/>
</dbReference>
<keyword evidence="3 8" id="KW-0813">Transport</keyword>
<dbReference type="GO" id="GO:0010181">
    <property type="term" value="F:FMN binding"/>
    <property type="evidence" value="ECO:0007669"/>
    <property type="project" value="UniProtKB-UniRule"/>
</dbReference>
<dbReference type="PRINTS" id="PR00369">
    <property type="entry name" value="FLAVODOXIN"/>
</dbReference>
<dbReference type="PANTHER" id="PTHR42809">
    <property type="entry name" value="FLAVODOXIN 2"/>
    <property type="match status" value="1"/>
</dbReference>
<dbReference type="InterPro" id="IPR008254">
    <property type="entry name" value="Flavodoxin/NO_synth"/>
</dbReference>
<dbReference type="InterPro" id="IPR001094">
    <property type="entry name" value="Flavdoxin-like"/>
</dbReference>
<evidence type="ECO:0000256" key="5">
    <source>
        <dbReference type="ARBA" id="ARBA00022643"/>
    </source>
</evidence>
<keyword evidence="7" id="KW-0535">Nitrogen fixation</keyword>
<dbReference type="Pfam" id="PF00258">
    <property type="entry name" value="Flavodoxin_1"/>
    <property type="match status" value="1"/>
</dbReference>
<dbReference type="InterPro" id="IPR001226">
    <property type="entry name" value="Flavodoxin_CS"/>
</dbReference>
<evidence type="ECO:0000256" key="6">
    <source>
        <dbReference type="ARBA" id="ARBA00022982"/>
    </source>
</evidence>
<dbReference type="NCBIfam" id="NF006739">
    <property type="entry name" value="PRK09267.1-5"/>
    <property type="match status" value="1"/>
</dbReference>
<dbReference type="NCBIfam" id="TIGR01752">
    <property type="entry name" value="flav_long"/>
    <property type="match status" value="1"/>
</dbReference>
<sequence length="173" mass="18472">MARIGLIYGSDTGSTKRVAKTIKALFDDETMSPPIDAGRATAEEVLAYDYLIVGTPTVGVGEIPADWEDLMARLDTADLSGRTVAVFGLGDQFGFSDSFVDAIGEVAEFFAERGAKVVGQWPVEGYEFEASQAVRDGHFAGLALDEDNQPERSAERIGAWLGRIAGDFGFAAP</sequence>
<dbReference type="PROSITE" id="PS00201">
    <property type="entry name" value="FLAVODOXIN"/>
    <property type="match status" value="1"/>
</dbReference>
<comment type="cofactor">
    <cofactor evidence="1 8">
        <name>FMN</name>
        <dbReference type="ChEBI" id="CHEBI:58210"/>
    </cofactor>
</comment>
<dbReference type="AlphaFoldDB" id="A0A212KGQ2"/>
<keyword evidence="5 8" id="KW-0288">FMN</keyword>
<evidence type="ECO:0000256" key="1">
    <source>
        <dbReference type="ARBA" id="ARBA00001917"/>
    </source>
</evidence>
<accession>A0A212KGQ2</accession>
<evidence type="ECO:0000256" key="8">
    <source>
        <dbReference type="PIRNR" id="PIRNR038996"/>
    </source>
</evidence>
<organism evidence="10">
    <name type="scientific">uncultured Alphaproteobacteria bacterium</name>
    <dbReference type="NCBI Taxonomy" id="91750"/>
    <lineage>
        <taxon>Bacteria</taxon>
        <taxon>Pseudomonadati</taxon>
        <taxon>Pseudomonadota</taxon>
        <taxon>Alphaproteobacteria</taxon>
        <taxon>environmental samples</taxon>
    </lineage>
</organism>
<evidence type="ECO:0000256" key="4">
    <source>
        <dbReference type="ARBA" id="ARBA00022630"/>
    </source>
</evidence>
<name>A0A212KGQ2_9PROT</name>
<dbReference type="InterPro" id="IPR010086">
    <property type="entry name" value="Flavodoxin_lc"/>
</dbReference>
<dbReference type="PROSITE" id="PS50902">
    <property type="entry name" value="FLAVODOXIN_LIKE"/>
    <property type="match status" value="1"/>
</dbReference>
<dbReference type="EMBL" id="FLUO01000002">
    <property type="protein sequence ID" value="SBW10890.1"/>
    <property type="molecule type" value="Genomic_DNA"/>
</dbReference>
<dbReference type="InterPro" id="IPR050619">
    <property type="entry name" value="Flavodoxin"/>
</dbReference>
<dbReference type="InterPro" id="IPR029039">
    <property type="entry name" value="Flavoprotein-like_sf"/>
</dbReference>
<comment type="function">
    <text evidence="8">Low-potential electron donor to a number of redox enzymes.</text>
</comment>
<gene>
    <name evidence="10" type="primary">nifF</name>
    <name evidence="10" type="ORF">KL86APRO_20013</name>
</gene>
<evidence type="ECO:0000256" key="7">
    <source>
        <dbReference type="ARBA" id="ARBA00023231"/>
    </source>
</evidence>
<keyword evidence="6 8" id="KW-0249">Electron transport</keyword>
<dbReference type="SUPFAM" id="SSF52218">
    <property type="entry name" value="Flavoproteins"/>
    <property type="match status" value="1"/>
</dbReference>
<reference evidence="10" key="1">
    <citation type="submission" date="2016-04" db="EMBL/GenBank/DDBJ databases">
        <authorList>
            <person name="Evans L.H."/>
            <person name="Alamgir A."/>
            <person name="Owens N."/>
            <person name="Weber N.D."/>
            <person name="Virtaneva K."/>
            <person name="Barbian K."/>
            <person name="Babar A."/>
            <person name="Rosenke K."/>
        </authorList>
    </citation>
    <scope>NUCLEOTIDE SEQUENCE</scope>
    <source>
        <strain evidence="10">86</strain>
    </source>
</reference>
<evidence type="ECO:0000259" key="9">
    <source>
        <dbReference type="PROSITE" id="PS50902"/>
    </source>
</evidence>
<feature type="domain" description="Flavodoxin-like" evidence="9">
    <location>
        <begin position="4"/>
        <end position="165"/>
    </location>
</feature>
<dbReference type="PANTHER" id="PTHR42809:SF1">
    <property type="entry name" value="FLAVODOXIN 1"/>
    <property type="match status" value="1"/>
</dbReference>
<proteinExistence type="inferred from homology"/>
<dbReference type="Gene3D" id="3.40.50.360">
    <property type="match status" value="1"/>
</dbReference>